<dbReference type="EMBL" id="CP034562">
    <property type="protein sequence ID" value="AZQ62384.1"/>
    <property type="molecule type" value="Genomic_DNA"/>
</dbReference>
<dbReference type="OrthoDB" id="981589at2"/>
<dbReference type="Proteomes" id="UP000267268">
    <property type="component" value="Chromosome 1"/>
</dbReference>
<name>A0A3Q9FNL6_9BACT</name>
<dbReference type="KEGG" id="fll:EI427_09090"/>
<dbReference type="RefSeq" id="WP_126613834.1">
    <property type="nucleotide sequence ID" value="NZ_CP034562.1"/>
</dbReference>
<accession>A0A3Q9FNL6</accession>
<organism evidence="1 2">
    <name type="scientific">Flammeovirga pectinis</name>
    <dbReference type="NCBI Taxonomy" id="2494373"/>
    <lineage>
        <taxon>Bacteria</taxon>
        <taxon>Pseudomonadati</taxon>
        <taxon>Bacteroidota</taxon>
        <taxon>Cytophagia</taxon>
        <taxon>Cytophagales</taxon>
        <taxon>Flammeovirgaceae</taxon>
        <taxon>Flammeovirga</taxon>
    </lineage>
</organism>
<keyword evidence="2" id="KW-1185">Reference proteome</keyword>
<reference evidence="1 2" key="1">
    <citation type="submission" date="2018-12" db="EMBL/GenBank/DDBJ databases">
        <title>Flammeovirga pectinis sp. nov., isolated from the gut of the Korean scallop, Patinopecten yessoensis.</title>
        <authorList>
            <person name="Bae J.-W."/>
            <person name="Jeong Y.-S."/>
            <person name="Kang W."/>
        </authorList>
    </citation>
    <scope>NUCLEOTIDE SEQUENCE [LARGE SCALE GENOMIC DNA]</scope>
    <source>
        <strain evidence="1 2">L12M1</strain>
    </source>
</reference>
<sequence length="86" mass="9565">MSNQVKSIKLLVGLCLNKNMSFQNISRLLGIPVSSYDINSIVERYSEEGYLSDIKISPKGTFANLTSSGIEYTSDIIQNKNVNVVY</sequence>
<evidence type="ECO:0000313" key="1">
    <source>
        <dbReference type="EMBL" id="AZQ62384.1"/>
    </source>
</evidence>
<gene>
    <name evidence="1" type="ORF">EI427_09090</name>
</gene>
<proteinExistence type="predicted"/>
<protein>
    <submittedName>
        <fullName evidence="1">Uncharacterized protein</fullName>
    </submittedName>
</protein>
<dbReference type="AlphaFoldDB" id="A0A3Q9FNL6"/>
<evidence type="ECO:0000313" key="2">
    <source>
        <dbReference type="Proteomes" id="UP000267268"/>
    </source>
</evidence>